<sequence length="108" mass="12911">MYGIDSEFELLPMVDKAISRIYRDTRFSKDKSLYKDRMWITFKKSGKDKCDYPAYFLEITPYVYRYGMVFFSATPKSMDAVRERMDKKSKEVTGIIEEMEKKGIFHLE</sequence>
<name>A0A1M7XYW8_9FIRM</name>
<dbReference type="STRING" id="1121345.SAMN02745217_00554"/>
<evidence type="ECO:0000313" key="2">
    <source>
        <dbReference type="Proteomes" id="UP000184612"/>
    </source>
</evidence>
<gene>
    <name evidence="1" type="ORF">SAMN02745217_00554</name>
</gene>
<dbReference type="PANTHER" id="PTHR36452">
    <property type="entry name" value="CHROMOSOME 12, WHOLE GENOME SHOTGUN SEQUENCE"/>
    <property type="match status" value="1"/>
</dbReference>
<dbReference type="InterPro" id="IPR012808">
    <property type="entry name" value="CHP02453"/>
</dbReference>
<protein>
    <submittedName>
        <fullName evidence="1">Uncharacterized protein</fullName>
    </submittedName>
</protein>
<organism evidence="1 2">
    <name type="scientific">Anaerocolumna xylanovorans DSM 12503</name>
    <dbReference type="NCBI Taxonomy" id="1121345"/>
    <lineage>
        <taxon>Bacteria</taxon>
        <taxon>Bacillati</taxon>
        <taxon>Bacillota</taxon>
        <taxon>Clostridia</taxon>
        <taxon>Lachnospirales</taxon>
        <taxon>Lachnospiraceae</taxon>
        <taxon>Anaerocolumna</taxon>
    </lineage>
</organism>
<proteinExistence type="predicted"/>
<dbReference type="EMBL" id="FRFD01000003">
    <property type="protein sequence ID" value="SHO44330.1"/>
    <property type="molecule type" value="Genomic_DNA"/>
</dbReference>
<dbReference type="AlphaFoldDB" id="A0A1M7XYW8"/>
<dbReference type="OrthoDB" id="9794241at2"/>
<accession>A0A1M7XYW8</accession>
<dbReference type="Pfam" id="PF09365">
    <property type="entry name" value="DUF2461"/>
    <property type="match status" value="1"/>
</dbReference>
<evidence type="ECO:0000313" key="1">
    <source>
        <dbReference type="EMBL" id="SHO44330.1"/>
    </source>
</evidence>
<keyword evidence="2" id="KW-1185">Reference proteome</keyword>
<reference evidence="1 2" key="1">
    <citation type="submission" date="2016-12" db="EMBL/GenBank/DDBJ databases">
        <authorList>
            <person name="Song W.-J."/>
            <person name="Kurnit D.M."/>
        </authorList>
    </citation>
    <scope>NUCLEOTIDE SEQUENCE [LARGE SCALE GENOMIC DNA]</scope>
    <source>
        <strain evidence="1 2">DSM 12503</strain>
    </source>
</reference>
<dbReference type="Proteomes" id="UP000184612">
    <property type="component" value="Unassembled WGS sequence"/>
</dbReference>
<dbReference type="PANTHER" id="PTHR36452:SF1">
    <property type="entry name" value="DUF2461 DOMAIN-CONTAINING PROTEIN"/>
    <property type="match status" value="1"/>
</dbReference>